<sequence>MTSPHRPTRRRILTTSFALGASVALGLPATARARDAAAGGDVVPVDWQRLGSYPAQDAAGRRVRTILAGSSRYLIGPWYASTYRTYLPDGYIDLKGTDERAIRLPAMAAVATTTALVTGVYDPATLSAANATIRTRNLIRTLAARHLANNSSPATRWGNGWQTALWAYYTALAGWLFWGELDDKARRDIAAMTAWEADRLTTGNDLFLVGTSGHQLYEKRRDGTVVTPGDSKAEEDNWSAAVLSLAEVMMPGHPRAAAWKRRNLELLLAAAARPADLTGTTTVNGIRLSSWLRGTNIADDGTLDNHNILHPLYMVAFDQSLYEGFVYGLADRSAPRAALHNITRVYSALVDKPFTAPDGTVKTIYQPGSGRIHYPEGNDWGTHFPFYFGNFDLLVSLTAQDTGIDPAAATWERLHNEEQLSLMARFTDGRTYGASGENTYYGREHRIGAMAGQAFLTLFVARNTTKNRLRFA</sequence>
<organism evidence="2 3">
    <name type="scientific">Streptomyces globisporus</name>
    <dbReference type="NCBI Taxonomy" id="1908"/>
    <lineage>
        <taxon>Bacteria</taxon>
        <taxon>Bacillati</taxon>
        <taxon>Actinomycetota</taxon>
        <taxon>Actinomycetes</taxon>
        <taxon>Kitasatosporales</taxon>
        <taxon>Streptomycetaceae</taxon>
        <taxon>Streptomyces</taxon>
    </lineage>
</organism>
<evidence type="ECO:0000313" key="2">
    <source>
        <dbReference type="EMBL" id="CAH9420012.1"/>
    </source>
</evidence>
<proteinExistence type="predicted"/>
<dbReference type="RefSeq" id="WP_030809113.1">
    <property type="nucleotide sequence ID" value="NZ_BMTG01000006.1"/>
</dbReference>
<accession>A0ABN8VE13</accession>
<dbReference type="PROSITE" id="PS51318">
    <property type="entry name" value="TAT"/>
    <property type="match status" value="1"/>
</dbReference>
<reference evidence="2" key="1">
    <citation type="submission" date="2022-03" db="EMBL/GenBank/DDBJ databases">
        <authorList>
            <person name="Leyn A S."/>
        </authorList>
    </citation>
    <scope>NUCLEOTIDE SEQUENCE</scope>
    <source>
        <strain evidence="2">Streptomyces globisporus 4-3</strain>
    </source>
</reference>
<comment type="caution">
    <text evidence="2">The sequence shown here is derived from an EMBL/GenBank/DDBJ whole genome shotgun (WGS) entry which is preliminary data.</text>
</comment>
<name>A0ABN8VE13_STRGL</name>
<dbReference type="InterPro" id="IPR006311">
    <property type="entry name" value="TAT_signal"/>
</dbReference>
<feature type="signal peptide" evidence="1">
    <location>
        <begin position="1"/>
        <end position="33"/>
    </location>
</feature>
<evidence type="ECO:0000256" key="1">
    <source>
        <dbReference type="SAM" id="SignalP"/>
    </source>
</evidence>
<evidence type="ECO:0008006" key="4">
    <source>
        <dbReference type="Google" id="ProtNLM"/>
    </source>
</evidence>
<keyword evidence="1" id="KW-0732">Signal</keyword>
<dbReference type="EMBL" id="CAKXYP010000030">
    <property type="protein sequence ID" value="CAH9420012.1"/>
    <property type="molecule type" value="Genomic_DNA"/>
</dbReference>
<keyword evidence="3" id="KW-1185">Reference proteome</keyword>
<protein>
    <recommendedName>
        <fullName evidence="4">Tat pathway signal sequence domain protein</fullName>
    </recommendedName>
</protein>
<evidence type="ECO:0000313" key="3">
    <source>
        <dbReference type="Proteomes" id="UP001154015"/>
    </source>
</evidence>
<feature type="chain" id="PRO_5046610015" description="Tat pathway signal sequence domain protein" evidence="1">
    <location>
        <begin position="34"/>
        <end position="472"/>
    </location>
</feature>
<dbReference type="Proteomes" id="UP001154015">
    <property type="component" value="Unassembled WGS sequence"/>
</dbReference>
<gene>
    <name evidence="2" type="ORF">SGL43_07068</name>
</gene>